<dbReference type="Pfam" id="PF01120">
    <property type="entry name" value="Alpha_L_fucos"/>
    <property type="match status" value="1"/>
</dbReference>
<evidence type="ECO:0000256" key="2">
    <source>
        <dbReference type="ARBA" id="ARBA00007951"/>
    </source>
</evidence>
<dbReference type="AlphaFoldDB" id="A0A521ECI1"/>
<dbReference type="PRINTS" id="PR00741">
    <property type="entry name" value="GLHYDRLASE29"/>
</dbReference>
<dbReference type="GO" id="GO:0004560">
    <property type="term" value="F:alpha-L-fucosidase activity"/>
    <property type="evidence" value="ECO:0007669"/>
    <property type="project" value="InterPro"/>
</dbReference>
<evidence type="ECO:0000313" key="10">
    <source>
        <dbReference type="Proteomes" id="UP000319040"/>
    </source>
</evidence>
<dbReference type="Gene3D" id="3.20.20.80">
    <property type="entry name" value="Glycosidases"/>
    <property type="match status" value="1"/>
</dbReference>
<feature type="signal peptide" evidence="7">
    <location>
        <begin position="1"/>
        <end position="25"/>
    </location>
</feature>
<dbReference type="PROSITE" id="PS51257">
    <property type="entry name" value="PROKAR_LIPOPROTEIN"/>
    <property type="match status" value="1"/>
</dbReference>
<dbReference type="GO" id="GO:0006004">
    <property type="term" value="P:fucose metabolic process"/>
    <property type="evidence" value="ECO:0007669"/>
    <property type="project" value="InterPro"/>
</dbReference>
<accession>A0A521ECI1</accession>
<dbReference type="GO" id="GO:0016139">
    <property type="term" value="P:glycoside catabolic process"/>
    <property type="evidence" value="ECO:0007669"/>
    <property type="project" value="TreeGrafter"/>
</dbReference>
<organism evidence="9 10">
    <name type="scientific">Saccharicrinis carchari</name>
    <dbReference type="NCBI Taxonomy" id="1168039"/>
    <lineage>
        <taxon>Bacteria</taxon>
        <taxon>Pseudomonadati</taxon>
        <taxon>Bacteroidota</taxon>
        <taxon>Bacteroidia</taxon>
        <taxon>Marinilabiliales</taxon>
        <taxon>Marinilabiliaceae</taxon>
        <taxon>Saccharicrinis</taxon>
    </lineage>
</organism>
<dbReference type="EC" id="3.2.1.51" evidence="3"/>
<dbReference type="GO" id="GO:0005764">
    <property type="term" value="C:lysosome"/>
    <property type="evidence" value="ECO:0007669"/>
    <property type="project" value="TreeGrafter"/>
</dbReference>
<dbReference type="EMBL" id="FXTB01000008">
    <property type="protein sequence ID" value="SMO81627.1"/>
    <property type="molecule type" value="Genomic_DNA"/>
</dbReference>
<evidence type="ECO:0000256" key="5">
    <source>
        <dbReference type="ARBA" id="ARBA00022801"/>
    </source>
</evidence>
<keyword evidence="10" id="KW-1185">Reference proteome</keyword>
<dbReference type="InterPro" id="IPR000933">
    <property type="entry name" value="Glyco_hydro_29"/>
</dbReference>
<comment type="function">
    <text evidence="1">Alpha-L-fucosidase is responsible for hydrolyzing the alpha-1,6-linked fucose joined to the reducing-end N-acetylglucosamine of the carbohydrate moieties of glycoproteins.</text>
</comment>
<feature type="chain" id="PRO_5022199369" description="alpha-L-fucosidase" evidence="7">
    <location>
        <begin position="26"/>
        <end position="609"/>
    </location>
</feature>
<evidence type="ECO:0000256" key="1">
    <source>
        <dbReference type="ARBA" id="ARBA00004071"/>
    </source>
</evidence>
<dbReference type="PANTHER" id="PTHR10030:SF37">
    <property type="entry name" value="ALPHA-L-FUCOSIDASE-RELATED"/>
    <property type="match status" value="1"/>
</dbReference>
<dbReference type="Gene3D" id="2.60.40.1180">
    <property type="entry name" value="Golgi alpha-mannosidase II"/>
    <property type="match status" value="1"/>
</dbReference>
<evidence type="ECO:0000256" key="7">
    <source>
        <dbReference type="SAM" id="SignalP"/>
    </source>
</evidence>
<protein>
    <recommendedName>
        <fullName evidence="3">alpha-L-fucosidase</fullName>
        <ecNumber evidence="3">3.2.1.51</ecNumber>
    </recommendedName>
</protein>
<evidence type="ECO:0000259" key="8">
    <source>
        <dbReference type="Pfam" id="PF01120"/>
    </source>
</evidence>
<keyword evidence="5" id="KW-0378">Hydrolase</keyword>
<dbReference type="InterPro" id="IPR013780">
    <property type="entry name" value="Glyco_hydro_b"/>
</dbReference>
<dbReference type="InterPro" id="IPR057739">
    <property type="entry name" value="Glyco_hydro_29_N"/>
</dbReference>
<dbReference type="RefSeq" id="WP_142534185.1">
    <property type="nucleotide sequence ID" value="NZ_FXTB01000008.1"/>
</dbReference>
<dbReference type="InterPro" id="IPR017853">
    <property type="entry name" value="GH"/>
</dbReference>
<evidence type="ECO:0000313" key="9">
    <source>
        <dbReference type="EMBL" id="SMO81627.1"/>
    </source>
</evidence>
<keyword evidence="4 7" id="KW-0732">Signal</keyword>
<evidence type="ECO:0000256" key="3">
    <source>
        <dbReference type="ARBA" id="ARBA00012662"/>
    </source>
</evidence>
<evidence type="ECO:0000256" key="6">
    <source>
        <dbReference type="ARBA" id="ARBA00023295"/>
    </source>
</evidence>
<dbReference type="Proteomes" id="UP000319040">
    <property type="component" value="Unassembled WGS sequence"/>
</dbReference>
<dbReference type="InterPro" id="IPR016286">
    <property type="entry name" value="FUC_metazoa-typ"/>
</dbReference>
<reference evidence="9 10" key="1">
    <citation type="submission" date="2017-05" db="EMBL/GenBank/DDBJ databases">
        <authorList>
            <person name="Varghese N."/>
            <person name="Submissions S."/>
        </authorList>
    </citation>
    <scope>NUCLEOTIDE SEQUENCE [LARGE SCALE GENOMIC DNA]</scope>
    <source>
        <strain evidence="9 10">DSM 27040</strain>
    </source>
</reference>
<dbReference type="SMART" id="SM00812">
    <property type="entry name" value="Alpha_L_fucos"/>
    <property type="match status" value="1"/>
</dbReference>
<gene>
    <name evidence="9" type="ORF">SAMN06265379_108142</name>
</gene>
<comment type="similarity">
    <text evidence="2">Belongs to the glycosyl hydrolase 29 family.</text>
</comment>
<feature type="domain" description="Glycoside hydrolase family 29 N-terminal" evidence="8">
    <location>
        <begin position="26"/>
        <end position="352"/>
    </location>
</feature>
<dbReference type="OrthoDB" id="1389336at2"/>
<evidence type="ECO:0000256" key="4">
    <source>
        <dbReference type="ARBA" id="ARBA00022729"/>
    </source>
</evidence>
<dbReference type="SUPFAM" id="SSF51445">
    <property type="entry name" value="(Trans)glycosidases"/>
    <property type="match status" value="1"/>
</dbReference>
<proteinExistence type="inferred from homology"/>
<name>A0A521ECI1_SACCC</name>
<sequence>MSHRKPFFKFVILFFYIAFACKAGAQENTNPRAEWFTDSRFGMFIHWGIYSGIEGIWKGEKIRHDNDYAEWIYYRNRIDKQEYVKILDRFKWNDINPEEWVILAKKAGMKYVTFTAKHHDGFALWDSKVGNYDLGDHSKPKRDIVKELAEACAKHDMKLGLYYSHWVDWEHPHGWDHSREIYGLSEDKYDEYWQDKVIPQMRELLTNYGEISLIWFDMWIHHSEAVVTKKQLLQLKSLIRELQPGCLINSRLGLSIEEDSDIDYKTLLDNQLGESKENFPWQTPATVAHSWGFHAMENQWKSTSTLLNNLIGNVSLNGNMMLNIGPRANGEVPHEIAQRLNEMGQWLLVNGNSIYGAQAFDLDKNMHDWGNITCKKLNDGKTLVFLHVNNWPLNKQLPVSGIKTKPSKVYLLADKQKTALDFSFNTVLTNINLPEKQPDNYISTVVLAYDTYPITDANLVAKSTYGGYSLTPKNLSIPIHDSLIVDAQRYGTIPSYVEINERTGLKWRIYVERPMSFHADVSYNSQSKQNKGTISIHAANDKISEKIRPTGRVVGEPNSDWHIDSFNSHRIGRIDFPASGYYDININIAPTNGQSIDFQWLWLDEIKTD</sequence>
<keyword evidence="6" id="KW-0326">Glycosidase</keyword>
<dbReference type="PANTHER" id="PTHR10030">
    <property type="entry name" value="ALPHA-L-FUCOSIDASE"/>
    <property type="match status" value="1"/>
</dbReference>